<feature type="disulfide bond" evidence="3">
    <location>
        <begin position="192"/>
        <end position="206"/>
    </location>
</feature>
<organism evidence="5 6">
    <name type="scientific">Neocallimastix californiae</name>
    <dbReference type="NCBI Taxonomy" id="1754190"/>
    <lineage>
        <taxon>Eukaryota</taxon>
        <taxon>Fungi</taxon>
        <taxon>Fungi incertae sedis</taxon>
        <taxon>Chytridiomycota</taxon>
        <taxon>Chytridiomycota incertae sedis</taxon>
        <taxon>Neocallimastigomycetes</taxon>
        <taxon>Neocallimastigales</taxon>
        <taxon>Neocallimastigaceae</taxon>
        <taxon>Neocallimastix</taxon>
    </lineage>
</organism>
<feature type="disulfide bond" evidence="3">
    <location>
        <begin position="187"/>
        <end position="199"/>
    </location>
</feature>
<reference evidence="5 6" key="1">
    <citation type="submission" date="2016-08" db="EMBL/GenBank/DDBJ databases">
        <title>A Parts List for Fungal Cellulosomes Revealed by Comparative Genomics.</title>
        <authorList>
            <consortium name="DOE Joint Genome Institute"/>
            <person name="Haitjema C.H."/>
            <person name="Gilmore S.P."/>
            <person name="Henske J.K."/>
            <person name="Solomon K.V."/>
            <person name="De Groot R."/>
            <person name="Kuo A."/>
            <person name="Mondo S.J."/>
            <person name="Salamov A.A."/>
            <person name="Labutti K."/>
            <person name="Zhao Z."/>
            <person name="Chiniquy J."/>
            <person name="Barry K."/>
            <person name="Brewer H.M."/>
            <person name="Purvine S.O."/>
            <person name="Wright A.T."/>
            <person name="Boxma B."/>
            <person name="Van Alen T."/>
            <person name="Hackstein J.H."/>
            <person name="Baker S.E."/>
            <person name="Grigoriev I.V."/>
            <person name="O'Malley M.A."/>
        </authorList>
    </citation>
    <scope>NUCLEOTIDE SEQUENCE [LARGE SCALE GENOMIC DNA]</scope>
    <source>
        <strain evidence="5 6">G1</strain>
    </source>
</reference>
<dbReference type="SUPFAM" id="SSF57016">
    <property type="entry name" value="Plant lectins/antimicrobial peptides"/>
    <property type="match status" value="3"/>
</dbReference>
<dbReference type="OrthoDB" id="1193027at2759"/>
<dbReference type="SMART" id="SM00270">
    <property type="entry name" value="ChtBD1"/>
    <property type="match status" value="3"/>
</dbReference>
<dbReference type="InterPro" id="IPR036861">
    <property type="entry name" value="Endochitinase-like_sf"/>
</dbReference>
<dbReference type="PANTHER" id="PTHR47849:SF12">
    <property type="match status" value="1"/>
</dbReference>
<dbReference type="Gene3D" id="3.30.60.10">
    <property type="entry name" value="Endochitinase-like"/>
    <property type="match status" value="3"/>
</dbReference>
<feature type="domain" description="Chitin-binding type-1" evidence="4">
    <location>
        <begin position="102"/>
        <end position="151"/>
    </location>
</feature>
<comment type="caution">
    <text evidence="5">The sequence shown here is derived from an EMBL/GenBank/DDBJ whole genome shotgun (WGS) entry which is preliminary data.</text>
</comment>
<keyword evidence="1 3" id="KW-0147">Chitin-binding</keyword>
<evidence type="ECO:0000256" key="1">
    <source>
        <dbReference type="ARBA" id="ARBA00022669"/>
    </source>
</evidence>
<dbReference type="PRINTS" id="PR00451">
    <property type="entry name" value="CHITINBINDNG"/>
</dbReference>
<evidence type="ECO:0000256" key="3">
    <source>
        <dbReference type="PROSITE-ProRule" id="PRU00261"/>
    </source>
</evidence>
<proteinExistence type="predicted"/>
<gene>
    <name evidence="5" type="ORF">LY90DRAFT_414104</name>
</gene>
<dbReference type="Pfam" id="PF00187">
    <property type="entry name" value="Chitin_bind_1"/>
    <property type="match status" value="3"/>
</dbReference>
<evidence type="ECO:0000313" key="5">
    <source>
        <dbReference type="EMBL" id="ORY52156.1"/>
    </source>
</evidence>
<evidence type="ECO:0000259" key="4">
    <source>
        <dbReference type="PROSITE" id="PS50941"/>
    </source>
</evidence>
<evidence type="ECO:0000256" key="2">
    <source>
        <dbReference type="ARBA" id="ARBA00023157"/>
    </source>
</evidence>
<feature type="disulfide bond" evidence="3">
    <location>
        <begin position="119"/>
        <end position="131"/>
    </location>
</feature>
<protein>
    <recommendedName>
        <fullName evidence="4">Chitin-binding type-1 domain-containing protein</fullName>
    </recommendedName>
</protein>
<dbReference type="CDD" id="cd00035">
    <property type="entry name" value="ChtBD1"/>
    <property type="match status" value="3"/>
</dbReference>
<name>A0A1Y2CZ43_9FUNG</name>
<dbReference type="STRING" id="1754190.A0A1Y2CZ43"/>
<dbReference type="GO" id="GO:0008061">
    <property type="term" value="F:chitin binding"/>
    <property type="evidence" value="ECO:0007669"/>
    <property type="project" value="UniProtKB-UniRule"/>
</dbReference>
<comment type="caution">
    <text evidence="3">Lacks conserved residue(s) required for the propagation of feature annotation.</text>
</comment>
<feature type="disulfide bond" evidence="3">
    <location>
        <begin position="124"/>
        <end position="138"/>
    </location>
</feature>
<dbReference type="PANTHER" id="PTHR47849">
    <property type="entry name" value="CHITIN-BINDING LECTIN 1"/>
    <property type="match status" value="1"/>
</dbReference>
<dbReference type="Proteomes" id="UP000193920">
    <property type="component" value="Unassembled WGS sequence"/>
</dbReference>
<accession>A0A1Y2CZ43</accession>
<dbReference type="InterPro" id="IPR001002">
    <property type="entry name" value="Chitin-bd_1"/>
</dbReference>
<dbReference type="AlphaFoldDB" id="A0A1Y2CZ43"/>
<keyword evidence="6" id="KW-1185">Reference proteome</keyword>
<feature type="domain" description="Chitin-binding type-1" evidence="4">
    <location>
        <begin position="54"/>
        <end position="96"/>
    </location>
</feature>
<feature type="disulfide bond" evidence="3">
    <location>
        <begin position="69"/>
        <end position="83"/>
    </location>
</feature>
<dbReference type="PROSITE" id="PS50941">
    <property type="entry name" value="CHIT_BIND_I_2"/>
    <property type="match status" value="3"/>
</dbReference>
<dbReference type="InterPro" id="IPR018371">
    <property type="entry name" value="Chitin-binding_1_CS"/>
</dbReference>
<sequence>MLKYLKSNGEVGIIEGLSKKEDSNVFINNGKHIVYSKDDQYSGYGLTAGNRSSNGKCGANYGVCPKSRCCSQYGYCGTSNSYCGQGCQSEFGVCNQKVFYSDNKCGPSEEEEEGTILICQDHQCCSKYGYCGTSNSYCGQGCQSEFGTCSNSNSGKKEQKKKYSSPALAIIYSDTFCGVKEDGIYRCDGQQCCSPYGYCGTTKEYCGRGCQIEFGRCD</sequence>
<evidence type="ECO:0000313" key="6">
    <source>
        <dbReference type="Proteomes" id="UP000193920"/>
    </source>
</evidence>
<feature type="disulfide bond" evidence="3">
    <location>
        <begin position="64"/>
        <end position="76"/>
    </location>
</feature>
<feature type="domain" description="Chitin-binding type-1" evidence="4">
    <location>
        <begin position="174"/>
        <end position="218"/>
    </location>
</feature>
<dbReference type="PROSITE" id="PS00026">
    <property type="entry name" value="CHIT_BIND_I_1"/>
    <property type="match status" value="3"/>
</dbReference>
<dbReference type="EMBL" id="MCOG01000094">
    <property type="protein sequence ID" value="ORY52156.1"/>
    <property type="molecule type" value="Genomic_DNA"/>
</dbReference>
<keyword evidence="2 3" id="KW-1015">Disulfide bond</keyword>